<dbReference type="InterPro" id="IPR024467">
    <property type="entry name" value="Xre/MbcA/ParS-like_toxin-bd"/>
</dbReference>
<gene>
    <name evidence="2" type="ORF">GMJLKIPL_6417</name>
</gene>
<organism evidence="2 3">
    <name type="scientific">Methylobacterium isbiliense</name>
    <dbReference type="NCBI Taxonomy" id="315478"/>
    <lineage>
        <taxon>Bacteria</taxon>
        <taxon>Pseudomonadati</taxon>
        <taxon>Pseudomonadota</taxon>
        <taxon>Alphaproteobacteria</taxon>
        <taxon>Hyphomicrobiales</taxon>
        <taxon>Methylobacteriaceae</taxon>
        <taxon>Methylobacterium</taxon>
    </lineage>
</organism>
<evidence type="ECO:0000313" key="3">
    <source>
        <dbReference type="Proteomes" id="UP001055153"/>
    </source>
</evidence>
<reference evidence="2" key="1">
    <citation type="journal article" date="2021" name="Front. Microbiol.">
        <title>Comprehensive Comparative Genomics and Phenotyping of Methylobacterium Species.</title>
        <authorList>
            <person name="Alessa O."/>
            <person name="Ogura Y."/>
            <person name="Fujitani Y."/>
            <person name="Takami H."/>
            <person name="Hayashi T."/>
            <person name="Sahin N."/>
            <person name="Tani A."/>
        </authorList>
    </citation>
    <scope>NUCLEOTIDE SEQUENCE</scope>
    <source>
        <strain evidence="2">DSM 17168</strain>
    </source>
</reference>
<comment type="caution">
    <text evidence="2">The sequence shown here is derived from an EMBL/GenBank/DDBJ whole genome shotgun (WGS) entry which is preliminary data.</text>
</comment>
<dbReference type="Pfam" id="PF09722">
    <property type="entry name" value="Xre_MbcA_ParS_C"/>
    <property type="match status" value="1"/>
</dbReference>
<evidence type="ECO:0000259" key="1">
    <source>
        <dbReference type="Pfam" id="PF09722"/>
    </source>
</evidence>
<name>A0ABQ4SPV3_9HYPH</name>
<feature type="domain" description="Antitoxin Xre/MbcA/ParS-like toxin-binding" evidence="1">
    <location>
        <begin position="98"/>
        <end position="151"/>
    </location>
</feature>
<dbReference type="RefSeq" id="WP_238241823.1">
    <property type="nucleotide sequence ID" value="NZ_BPQQ01000122.1"/>
</dbReference>
<protein>
    <recommendedName>
        <fullName evidence="1">Antitoxin Xre/MbcA/ParS-like toxin-binding domain-containing protein</fullName>
    </recommendedName>
</protein>
<sequence>MADLISAGSGVPHGVPALSADRFEPANRKRLSGPALRTFLAICDLWKLGEAERRAVLGFPARSTYQNWVKMVREHRDITLDADVLMRISAVLGIHKALGILYSSEQEGVDWLHRAHQATVFGGKPPVELITNGTQDGLMTVRRFLDAARGGLYMEPNEVDKGFRPYTDADVVFS</sequence>
<accession>A0ABQ4SPV3</accession>
<evidence type="ECO:0000313" key="2">
    <source>
        <dbReference type="EMBL" id="GJE04453.1"/>
    </source>
</evidence>
<dbReference type="Proteomes" id="UP001055153">
    <property type="component" value="Unassembled WGS sequence"/>
</dbReference>
<dbReference type="EMBL" id="BPQQ01000122">
    <property type="protein sequence ID" value="GJE04453.1"/>
    <property type="molecule type" value="Genomic_DNA"/>
</dbReference>
<proteinExistence type="predicted"/>
<reference evidence="2" key="2">
    <citation type="submission" date="2021-08" db="EMBL/GenBank/DDBJ databases">
        <authorList>
            <person name="Tani A."/>
            <person name="Ola A."/>
            <person name="Ogura Y."/>
            <person name="Katsura K."/>
            <person name="Hayashi T."/>
        </authorList>
    </citation>
    <scope>NUCLEOTIDE SEQUENCE</scope>
    <source>
        <strain evidence="2">DSM 17168</strain>
    </source>
</reference>
<keyword evidence="3" id="KW-1185">Reference proteome</keyword>